<dbReference type="InterPro" id="IPR011701">
    <property type="entry name" value="MFS"/>
</dbReference>
<dbReference type="Gene3D" id="3.40.50.300">
    <property type="entry name" value="P-loop containing nucleotide triphosphate hydrolases"/>
    <property type="match status" value="1"/>
</dbReference>
<evidence type="ECO:0000256" key="6">
    <source>
        <dbReference type="ARBA" id="ARBA00023136"/>
    </source>
</evidence>
<feature type="compositionally biased region" description="Basic and acidic residues" evidence="7">
    <location>
        <begin position="634"/>
        <end position="643"/>
    </location>
</feature>
<feature type="transmembrane region" description="Helical" evidence="8">
    <location>
        <begin position="470"/>
        <end position="489"/>
    </location>
</feature>
<feature type="transmembrane region" description="Helical" evidence="8">
    <location>
        <begin position="501"/>
        <end position="521"/>
    </location>
</feature>
<evidence type="ECO:0000256" key="1">
    <source>
        <dbReference type="ARBA" id="ARBA00004141"/>
    </source>
</evidence>
<protein>
    <recommendedName>
        <fullName evidence="9">Major facilitator superfamily (MFS) profile domain-containing protein</fullName>
    </recommendedName>
</protein>
<keyword evidence="11" id="KW-1185">Reference proteome</keyword>
<feature type="transmembrane region" description="Helical" evidence="8">
    <location>
        <begin position="765"/>
        <end position="783"/>
    </location>
</feature>
<evidence type="ECO:0000256" key="3">
    <source>
        <dbReference type="ARBA" id="ARBA00022448"/>
    </source>
</evidence>
<dbReference type="InterPro" id="IPR027417">
    <property type="entry name" value="P-loop_NTPase"/>
</dbReference>
<keyword evidence="4 8" id="KW-0812">Transmembrane</keyword>
<dbReference type="SUPFAM" id="SSF103473">
    <property type="entry name" value="MFS general substrate transporter"/>
    <property type="match status" value="1"/>
</dbReference>
<keyword evidence="5 8" id="KW-1133">Transmembrane helix</keyword>
<dbReference type="GO" id="GO:0022857">
    <property type="term" value="F:transmembrane transporter activity"/>
    <property type="evidence" value="ECO:0007669"/>
    <property type="project" value="InterPro"/>
</dbReference>
<evidence type="ECO:0000313" key="10">
    <source>
        <dbReference type="EMBL" id="KAK0510967.1"/>
    </source>
</evidence>
<feature type="domain" description="Major facilitator superfamily (MFS) profile" evidence="9">
    <location>
        <begin position="430"/>
        <end position="896"/>
    </location>
</feature>
<dbReference type="SUPFAM" id="SSF52540">
    <property type="entry name" value="P-loop containing nucleoside triphosphate hydrolases"/>
    <property type="match status" value="1"/>
</dbReference>
<feature type="transmembrane region" description="Helical" evidence="8">
    <location>
        <begin position="844"/>
        <end position="867"/>
    </location>
</feature>
<feature type="region of interest" description="Disordered" evidence="7">
    <location>
        <begin position="612"/>
        <end position="679"/>
    </location>
</feature>
<dbReference type="AlphaFoldDB" id="A0AA39QXB3"/>
<gene>
    <name evidence="10" type="ORF">JMJ35_006519</name>
</gene>
<organism evidence="10 11">
    <name type="scientific">Cladonia borealis</name>
    <dbReference type="NCBI Taxonomy" id="184061"/>
    <lineage>
        <taxon>Eukaryota</taxon>
        <taxon>Fungi</taxon>
        <taxon>Dikarya</taxon>
        <taxon>Ascomycota</taxon>
        <taxon>Pezizomycotina</taxon>
        <taxon>Lecanoromycetes</taxon>
        <taxon>OSLEUM clade</taxon>
        <taxon>Lecanoromycetidae</taxon>
        <taxon>Lecanorales</taxon>
        <taxon>Lecanorineae</taxon>
        <taxon>Cladoniaceae</taxon>
        <taxon>Cladonia</taxon>
    </lineage>
</organism>
<dbReference type="GO" id="GO:0016020">
    <property type="term" value="C:membrane"/>
    <property type="evidence" value="ECO:0007669"/>
    <property type="project" value="UniProtKB-SubCell"/>
</dbReference>
<name>A0AA39QXB3_9LECA</name>
<keyword evidence="6 8" id="KW-0472">Membrane</keyword>
<evidence type="ECO:0000256" key="8">
    <source>
        <dbReference type="SAM" id="Phobius"/>
    </source>
</evidence>
<feature type="transmembrane region" description="Helical" evidence="8">
    <location>
        <begin position="694"/>
        <end position="713"/>
    </location>
</feature>
<evidence type="ECO:0000256" key="4">
    <source>
        <dbReference type="ARBA" id="ARBA00022692"/>
    </source>
</evidence>
<feature type="transmembrane region" description="Helical" evidence="8">
    <location>
        <begin position="556"/>
        <end position="579"/>
    </location>
</feature>
<dbReference type="PROSITE" id="PS50850">
    <property type="entry name" value="MFS"/>
    <property type="match status" value="1"/>
</dbReference>
<dbReference type="Proteomes" id="UP001166286">
    <property type="component" value="Unassembled WGS sequence"/>
</dbReference>
<dbReference type="CDD" id="cd17325">
    <property type="entry name" value="MFS_MdtG_SLC18_like"/>
    <property type="match status" value="1"/>
</dbReference>
<dbReference type="PANTHER" id="PTHR23506:SF35">
    <property type="entry name" value="MAJOR FACILITATOR SUPERFAMILY (MFS) PROFILE DOMAIN-CONTAINING PROTEIN-RELATED"/>
    <property type="match status" value="1"/>
</dbReference>
<feature type="transmembrane region" description="Helical" evidence="8">
    <location>
        <begin position="795"/>
        <end position="812"/>
    </location>
</feature>
<accession>A0AA39QXB3</accession>
<evidence type="ECO:0000313" key="11">
    <source>
        <dbReference type="Proteomes" id="UP001166286"/>
    </source>
</evidence>
<dbReference type="InterPro" id="IPR036259">
    <property type="entry name" value="MFS_trans_sf"/>
</dbReference>
<dbReference type="InterPro" id="IPR020846">
    <property type="entry name" value="MFS_dom"/>
</dbReference>
<sequence>MASTEDNSEKSNGNTAKPNQIRDVFFFPHVRTVSHVLCRLLSGQPGWAPQSDYHFKRAFDFARESFNWGPLTDVPEQIRNKFEELLQEGFDEIQRDRRSAKNNGKNILLKEHTIYTWDPSELSQSMWGGDRGTPFTVVEKGSPLSADSEKTNPTIFPDSFLRSWKPVFLIRHPAPTFESWYRAESGAQHVDLSDKSWSFFTSFQYSRQLYDWFLSNSTDESSMPIVVEADDMLEKRSTIEKLCSSLGMDTRYIPYKWDVIQAPGNAGSRELSFMGDYWKSTSIDSSKSSRGLDMAAKYTKWQADFGPEVANELLIIVEKAMPDYNYLRMETPFSFILLRFAPFSGPPDPSARETGRHVLTHGWRKVPITRENNPSQWIISKFHSFAVYKQLEYHDTACSYQLSQRAMVSFAKHLVTGKWRSSKKLIIGTACVALFTETLLGGFPVPMLPYMLEERLHNNPSRTTDTTNRLLSLHGFVTLICSPLFAKLLDKTSSLKGPLFLSLGLCLSGTALVASTLTLWVLYLGRVLQAAAGSAAWLVCTGMITENAGEGGIGTVMGLSTSFIMIGTVSGPMLGGVLLGWFGYWAAWLVPVALLLLDMIVRLVVRQPEARSPDLPSWVNKAKDSDPDTVPTNDSHRDVEGTLRETSPLLAPSPRRPPSTSKTEVGSDSRTEVGSDSESIPENRNFYAVMLRDVGIWISILNTIVQAAIRAGFNATLPVYLRDTFNWGPSSVGATFFLLQVPIVFLSPLLGWVRDRVGVRYPTTIGWMLLCPLLCCLGIPGSGKSWPSGSEKSEQMAFIVCICGVGLLLPFVQGAGALHMRNVVGKLEKETPNIFGPNGGRARCFAMISVSFNIGLTLGPAVIGGLFGSIGYFYMNLILGTICLGVAVITFLLMDV</sequence>
<feature type="transmembrane region" description="Helical" evidence="8">
    <location>
        <begin position="425"/>
        <end position="450"/>
    </location>
</feature>
<proteinExistence type="inferred from homology"/>
<dbReference type="PRINTS" id="PR01035">
    <property type="entry name" value="TCRTETA"/>
</dbReference>
<feature type="transmembrane region" description="Helical" evidence="8">
    <location>
        <begin position="585"/>
        <end position="605"/>
    </location>
</feature>
<evidence type="ECO:0000256" key="2">
    <source>
        <dbReference type="ARBA" id="ARBA00006829"/>
    </source>
</evidence>
<comment type="caution">
    <text evidence="10">The sequence shown here is derived from an EMBL/GenBank/DDBJ whole genome shotgun (WGS) entry which is preliminary data.</text>
</comment>
<comment type="subcellular location">
    <subcellularLocation>
        <location evidence="1">Membrane</location>
        <topology evidence="1">Multi-pass membrane protein</topology>
    </subcellularLocation>
</comment>
<feature type="transmembrane region" description="Helical" evidence="8">
    <location>
        <begin position="733"/>
        <end position="753"/>
    </location>
</feature>
<evidence type="ECO:0000256" key="5">
    <source>
        <dbReference type="ARBA" id="ARBA00022989"/>
    </source>
</evidence>
<dbReference type="InterPro" id="IPR050930">
    <property type="entry name" value="MFS_Vesicular_Transporter"/>
</dbReference>
<evidence type="ECO:0000256" key="7">
    <source>
        <dbReference type="SAM" id="MobiDB-lite"/>
    </source>
</evidence>
<dbReference type="PANTHER" id="PTHR23506">
    <property type="entry name" value="GH10249P"/>
    <property type="match status" value="1"/>
</dbReference>
<feature type="transmembrane region" description="Helical" evidence="8">
    <location>
        <begin position="873"/>
        <end position="894"/>
    </location>
</feature>
<dbReference type="Gene3D" id="1.20.1250.20">
    <property type="entry name" value="MFS general substrate transporter like domains"/>
    <property type="match status" value="2"/>
</dbReference>
<dbReference type="EMBL" id="JAFEKC020000014">
    <property type="protein sequence ID" value="KAK0510967.1"/>
    <property type="molecule type" value="Genomic_DNA"/>
</dbReference>
<feature type="compositionally biased region" description="Low complexity" evidence="7">
    <location>
        <begin position="646"/>
        <end position="661"/>
    </location>
</feature>
<dbReference type="InterPro" id="IPR001958">
    <property type="entry name" value="Tet-R_TetA/multi-R_MdtG-like"/>
</dbReference>
<comment type="similarity">
    <text evidence="2">Belongs to the major facilitator superfamily. Vesicular transporter family.</text>
</comment>
<reference evidence="10" key="1">
    <citation type="submission" date="2023-03" db="EMBL/GenBank/DDBJ databases">
        <title>Complete genome of Cladonia borealis.</title>
        <authorList>
            <person name="Park H."/>
        </authorList>
    </citation>
    <scope>NUCLEOTIDE SEQUENCE</scope>
    <source>
        <strain evidence="10">ANT050790</strain>
    </source>
</reference>
<keyword evidence="3" id="KW-0813">Transport</keyword>
<evidence type="ECO:0000259" key="9">
    <source>
        <dbReference type="PROSITE" id="PS50850"/>
    </source>
</evidence>
<dbReference type="Pfam" id="PF07690">
    <property type="entry name" value="MFS_1"/>
    <property type="match status" value="1"/>
</dbReference>